<feature type="transmembrane region" description="Helical" evidence="9">
    <location>
        <begin position="72"/>
        <end position="89"/>
    </location>
</feature>
<dbReference type="SMART" id="SM00387">
    <property type="entry name" value="HATPase_c"/>
    <property type="match status" value="1"/>
</dbReference>
<evidence type="ECO:0000313" key="12">
    <source>
        <dbReference type="Proteomes" id="UP000266183"/>
    </source>
</evidence>
<evidence type="ECO:0000256" key="7">
    <source>
        <dbReference type="ARBA" id="ARBA00022840"/>
    </source>
</evidence>
<dbReference type="GO" id="GO:0007234">
    <property type="term" value="P:osmosensory signaling via phosphorelay pathway"/>
    <property type="evidence" value="ECO:0007669"/>
    <property type="project" value="TreeGrafter"/>
</dbReference>
<keyword evidence="6" id="KW-0418">Kinase</keyword>
<dbReference type="GO" id="GO:0000156">
    <property type="term" value="F:phosphorelay response regulator activity"/>
    <property type="evidence" value="ECO:0007669"/>
    <property type="project" value="TreeGrafter"/>
</dbReference>
<dbReference type="PANTHER" id="PTHR42878:SF7">
    <property type="entry name" value="SENSOR HISTIDINE KINASE GLRK"/>
    <property type="match status" value="1"/>
</dbReference>
<sequence>MDALKFPAIPRKGRLYRLFYKIFPQSRCMSLTEASNGTSDRRLPWWTWVVPLPIFFLGTLISLEAKITTGTALLYLPLAFGLTLAYWWGPRVLPAFYLNASGCAGLWGLSRVELWAVYGLPETVFVALSWLFFVKIASGKIWLPDTKQMIYFLITGIVFPLVIYKFMLESIFMLAGDAPEENYWNLLITTGFGDFISTFCVSLPLLHFLTPWMAKRELLLHREKIEHLSQYSRLRKMQWLELLTVAVMASVINLFLDFIDYWFLNGILSLYVAMRFGFGATVLMNSYMLIITYMVPAVIHHGFLPHFAESQMLRTQLGTALLYVFTIITGRLVSDMRLSEARLNERNDELNQMNSELDRFVYSVSHDLSAPLKSILGLVSISRLTTVENEHRLHFDLIERSAYKLEAFVAEVLDYSRNRRTEGAHEPVNLKDLSQEVFQNLQFADGFNEIAFEDAAIKHEWVISDRSRLKMILQNLLSNAIKFRNKTGKPFIRLSTQVKDEKLMFSIEDNGEGIRPELKAKIFDMFFRGSHRSEGSGLGLYIAREAAKKIDAAIEVSSTYGEGSVFTIALSASILPAPAGSQKSVPVTQD</sequence>
<keyword evidence="12" id="KW-1185">Reference proteome</keyword>
<reference evidence="12" key="1">
    <citation type="submission" date="2018-09" db="EMBL/GenBank/DDBJ databases">
        <title>Chryseolinea sp. KIS68-18 isolated from soil.</title>
        <authorList>
            <person name="Weon H.-Y."/>
            <person name="Kwon S.-W."/>
            <person name="Lee S.A."/>
        </authorList>
    </citation>
    <scope>NUCLEOTIDE SEQUENCE [LARGE SCALE GENOMIC DNA]</scope>
    <source>
        <strain evidence="12">KIS68-18</strain>
    </source>
</reference>
<name>A0A385SQT8_9BACT</name>
<evidence type="ECO:0000256" key="4">
    <source>
        <dbReference type="ARBA" id="ARBA00022679"/>
    </source>
</evidence>
<dbReference type="SUPFAM" id="SSF47384">
    <property type="entry name" value="Homodimeric domain of signal transducing histidine kinase"/>
    <property type="match status" value="1"/>
</dbReference>
<keyword evidence="3" id="KW-0597">Phosphoprotein</keyword>
<dbReference type="Gene3D" id="1.10.287.130">
    <property type="match status" value="1"/>
</dbReference>
<dbReference type="KEGG" id="chk:D4L85_24315"/>
<evidence type="ECO:0000256" key="6">
    <source>
        <dbReference type="ARBA" id="ARBA00022777"/>
    </source>
</evidence>
<dbReference type="PROSITE" id="PS50109">
    <property type="entry name" value="HIS_KIN"/>
    <property type="match status" value="1"/>
</dbReference>
<dbReference type="InterPro" id="IPR003661">
    <property type="entry name" value="HisK_dim/P_dom"/>
</dbReference>
<evidence type="ECO:0000256" key="8">
    <source>
        <dbReference type="ARBA" id="ARBA00023012"/>
    </source>
</evidence>
<feature type="transmembrane region" description="Helical" evidence="9">
    <location>
        <begin position="115"/>
        <end position="137"/>
    </location>
</feature>
<dbReference type="GO" id="GO:0030295">
    <property type="term" value="F:protein kinase activator activity"/>
    <property type="evidence" value="ECO:0007669"/>
    <property type="project" value="TreeGrafter"/>
</dbReference>
<keyword evidence="8" id="KW-0902">Two-component regulatory system</keyword>
<dbReference type="EC" id="2.7.13.3" evidence="2"/>
<dbReference type="EMBL" id="CP032382">
    <property type="protein sequence ID" value="AYB33519.1"/>
    <property type="molecule type" value="Genomic_DNA"/>
</dbReference>
<dbReference type="PANTHER" id="PTHR42878">
    <property type="entry name" value="TWO-COMPONENT HISTIDINE KINASE"/>
    <property type="match status" value="1"/>
</dbReference>
<evidence type="ECO:0000256" key="1">
    <source>
        <dbReference type="ARBA" id="ARBA00000085"/>
    </source>
</evidence>
<evidence type="ECO:0000256" key="3">
    <source>
        <dbReference type="ARBA" id="ARBA00022553"/>
    </source>
</evidence>
<dbReference type="Pfam" id="PF02518">
    <property type="entry name" value="HATPase_c"/>
    <property type="match status" value="1"/>
</dbReference>
<dbReference type="InterPro" id="IPR036890">
    <property type="entry name" value="HATPase_C_sf"/>
</dbReference>
<keyword evidence="9" id="KW-0472">Membrane</keyword>
<protein>
    <recommendedName>
        <fullName evidence="2">histidine kinase</fullName>
        <ecNumber evidence="2">2.7.13.3</ecNumber>
    </recommendedName>
</protein>
<organism evidence="11 12">
    <name type="scientific">Chryseolinea soli</name>
    <dbReference type="NCBI Taxonomy" id="2321403"/>
    <lineage>
        <taxon>Bacteria</taxon>
        <taxon>Pseudomonadati</taxon>
        <taxon>Bacteroidota</taxon>
        <taxon>Cytophagia</taxon>
        <taxon>Cytophagales</taxon>
        <taxon>Fulvivirgaceae</taxon>
        <taxon>Chryseolinea</taxon>
    </lineage>
</organism>
<feature type="transmembrane region" description="Helical" evidence="9">
    <location>
        <begin position="149"/>
        <end position="175"/>
    </location>
</feature>
<keyword evidence="9" id="KW-1133">Transmembrane helix</keyword>
<feature type="transmembrane region" description="Helical" evidence="9">
    <location>
        <begin position="239"/>
        <end position="256"/>
    </location>
</feature>
<dbReference type="InterPro" id="IPR004358">
    <property type="entry name" value="Sig_transdc_His_kin-like_C"/>
</dbReference>
<comment type="catalytic activity">
    <reaction evidence="1">
        <text>ATP + protein L-histidine = ADP + protein N-phospho-L-histidine.</text>
        <dbReference type="EC" id="2.7.13.3"/>
    </reaction>
</comment>
<feature type="transmembrane region" description="Helical" evidence="9">
    <location>
        <begin position="195"/>
        <end position="214"/>
    </location>
</feature>
<dbReference type="Proteomes" id="UP000266183">
    <property type="component" value="Chromosome"/>
</dbReference>
<evidence type="ECO:0000256" key="5">
    <source>
        <dbReference type="ARBA" id="ARBA00022741"/>
    </source>
</evidence>
<dbReference type="CDD" id="cd00082">
    <property type="entry name" value="HisKA"/>
    <property type="match status" value="1"/>
</dbReference>
<dbReference type="SMART" id="SM00388">
    <property type="entry name" value="HisKA"/>
    <property type="match status" value="1"/>
</dbReference>
<evidence type="ECO:0000259" key="10">
    <source>
        <dbReference type="PROSITE" id="PS50109"/>
    </source>
</evidence>
<keyword evidence="5" id="KW-0547">Nucleotide-binding</keyword>
<dbReference type="InterPro" id="IPR003594">
    <property type="entry name" value="HATPase_dom"/>
</dbReference>
<dbReference type="InterPro" id="IPR036097">
    <property type="entry name" value="HisK_dim/P_sf"/>
</dbReference>
<dbReference type="SUPFAM" id="SSF55874">
    <property type="entry name" value="ATPase domain of HSP90 chaperone/DNA topoisomerase II/histidine kinase"/>
    <property type="match status" value="1"/>
</dbReference>
<dbReference type="PRINTS" id="PR00344">
    <property type="entry name" value="BCTRLSENSOR"/>
</dbReference>
<dbReference type="Gene3D" id="3.30.565.10">
    <property type="entry name" value="Histidine kinase-like ATPase, C-terminal domain"/>
    <property type="match status" value="1"/>
</dbReference>
<proteinExistence type="predicted"/>
<gene>
    <name evidence="11" type="ORF">D4L85_24315</name>
</gene>
<feature type="transmembrane region" description="Helical" evidence="9">
    <location>
        <begin position="45"/>
        <end position="65"/>
    </location>
</feature>
<keyword evidence="7" id="KW-0067">ATP-binding</keyword>
<keyword evidence="4" id="KW-0808">Transferase</keyword>
<dbReference type="Pfam" id="PF00512">
    <property type="entry name" value="HisKA"/>
    <property type="match status" value="1"/>
</dbReference>
<feature type="domain" description="Histidine kinase" evidence="10">
    <location>
        <begin position="363"/>
        <end position="574"/>
    </location>
</feature>
<feature type="transmembrane region" description="Helical" evidence="9">
    <location>
        <begin position="316"/>
        <end position="333"/>
    </location>
</feature>
<dbReference type="GO" id="GO:0005524">
    <property type="term" value="F:ATP binding"/>
    <property type="evidence" value="ECO:0007669"/>
    <property type="project" value="UniProtKB-KW"/>
</dbReference>
<keyword evidence="9" id="KW-0812">Transmembrane</keyword>
<dbReference type="AlphaFoldDB" id="A0A385SQT8"/>
<accession>A0A385SQT8</accession>
<evidence type="ECO:0000256" key="2">
    <source>
        <dbReference type="ARBA" id="ARBA00012438"/>
    </source>
</evidence>
<feature type="transmembrane region" description="Helical" evidence="9">
    <location>
        <begin position="287"/>
        <end position="304"/>
    </location>
</feature>
<evidence type="ECO:0000256" key="9">
    <source>
        <dbReference type="SAM" id="Phobius"/>
    </source>
</evidence>
<dbReference type="InterPro" id="IPR050351">
    <property type="entry name" value="BphY/WalK/GraS-like"/>
</dbReference>
<dbReference type="GO" id="GO:0000155">
    <property type="term" value="F:phosphorelay sensor kinase activity"/>
    <property type="evidence" value="ECO:0007669"/>
    <property type="project" value="InterPro"/>
</dbReference>
<dbReference type="InterPro" id="IPR005467">
    <property type="entry name" value="His_kinase_dom"/>
</dbReference>
<evidence type="ECO:0000313" key="11">
    <source>
        <dbReference type="EMBL" id="AYB33519.1"/>
    </source>
</evidence>